<dbReference type="OrthoDB" id="6752380at2759"/>
<dbReference type="PANTHER" id="PTHR37984:SF5">
    <property type="entry name" value="PROTEIN NYNRIN-LIKE"/>
    <property type="match status" value="1"/>
</dbReference>
<dbReference type="PROSITE" id="PS50994">
    <property type="entry name" value="INTEGRASE"/>
    <property type="match status" value="1"/>
</dbReference>
<dbReference type="InterPro" id="IPR001584">
    <property type="entry name" value="Integrase_cat-core"/>
</dbReference>
<protein>
    <submittedName>
        <fullName evidence="2">Gag/pol/env polyprotein, putative</fullName>
    </submittedName>
</protein>
<dbReference type="Proteomes" id="UP000007800">
    <property type="component" value="Unassembled WGS sequence"/>
</dbReference>
<evidence type="ECO:0000259" key="1">
    <source>
        <dbReference type="PROSITE" id="PS50994"/>
    </source>
</evidence>
<organism evidence="3">
    <name type="scientific">Perkinsus marinus (strain ATCC 50983 / TXsc)</name>
    <dbReference type="NCBI Taxonomy" id="423536"/>
    <lineage>
        <taxon>Eukaryota</taxon>
        <taxon>Sar</taxon>
        <taxon>Alveolata</taxon>
        <taxon>Perkinsozoa</taxon>
        <taxon>Perkinsea</taxon>
        <taxon>Perkinsida</taxon>
        <taxon>Perkinsidae</taxon>
        <taxon>Perkinsus</taxon>
    </lineage>
</organism>
<dbReference type="PANTHER" id="PTHR37984">
    <property type="entry name" value="PROTEIN CBG26694"/>
    <property type="match status" value="1"/>
</dbReference>
<dbReference type="InterPro" id="IPR012337">
    <property type="entry name" value="RNaseH-like_sf"/>
</dbReference>
<keyword evidence="3" id="KW-1185">Reference proteome</keyword>
<dbReference type="InterPro" id="IPR036397">
    <property type="entry name" value="RNaseH_sf"/>
</dbReference>
<dbReference type="SUPFAM" id="SSF53098">
    <property type="entry name" value="Ribonuclease H-like"/>
    <property type="match status" value="1"/>
</dbReference>
<dbReference type="EMBL" id="GG677298">
    <property type="protein sequence ID" value="EER10610.1"/>
    <property type="molecule type" value="Genomic_DNA"/>
</dbReference>
<dbReference type="InParanoid" id="C5KY03"/>
<dbReference type="GO" id="GO:0015074">
    <property type="term" value="P:DNA integration"/>
    <property type="evidence" value="ECO:0007669"/>
    <property type="project" value="InterPro"/>
</dbReference>
<feature type="domain" description="Integrase catalytic" evidence="1">
    <location>
        <begin position="7"/>
        <end position="164"/>
    </location>
</feature>
<accession>C5KY03</accession>
<sequence>IFGHLPQPRKPLSYLAIDFTGPYGDTRYPYAVTISDMYTRLFRVYPTEHPTTDSVCKALEDWKISYGQYPELLMHDNDKAFSDRFAQWCADRCIQEARTAIYSPESNSAAERPHRTFHDGIRACLYSSGEKDWTLHADSVVYRMNATKNSTTGESPYSMLLNIIPRCPFFQSHMSNNSSSFSTEHVCLFPVGTVVARRVEQPLKLAPRYEGSYEVLAEVRPGTFRIQRLGATSPPIDVKQDRLKAYPTSDLIQHF</sequence>
<reference evidence="2 3" key="1">
    <citation type="submission" date="2008-07" db="EMBL/GenBank/DDBJ databases">
        <authorList>
            <person name="El-Sayed N."/>
            <person name="Caler E."/>
            <person name="Inman J."/>
            <person name="Amedeo P."/>
            <person name="Hass B."/>
            <person name="Wortman J."/>
        </authorList>
    </citation>
    <scope>NUCLEOTIDE SEQUENCE [LARGE SCALE GENOMIC DNA]</scope>
    <source>
        <strain evidence="3">ATCC 50983 / TXsc</strain>
    </source>
</reference>
<dbReference type="GeneID" id="9038752"/>
<dbReference type="Gene3D" id="3.30.420.10">
    <property type="entry name" value="Ribonuclease H-like superfamily/Ribonuclease H"/>
    <property type="match status" value="1"/>
</dbReference>
<evidence type="ECO:0000313" key="2">
    <source>
        <dbReference type="EMBL" id="EER10610.1"/>
    </source>
</evidence>
<dbReference type="InterPro" id="IPR050951">
    <property type="entry name" value="Retrovirus_Pol_polyprotein"/>
</dbReference>
<gene>
    <name evidence="2" type="ORF">Pmar_PMAR018987</name>
</gene>
<dbReference type="AlphaFoldDB" id="C5KY03"/>
<proteinExistence type="predicted"/>
<name>C5KY03_PERM5</name>
<feature type="non-terminal residue" evidence="2">
    <location>
        <position position="1"/>
    </location>
</feature>
<evidence type="ECO:0000313" key="3">
    <source>
        <dbReference type="Proteomes" id="UP000007800"/>
    </source>
</evidence>
<dbReference type="RefSeq" id="XP_002778815.1">
    <property type="nucleotide sequence ID" value="XM_002778769.1"/>
</dbReference>
<dbReference type="GO" id="GO:0003676">
    <property type="term" value="F:nucleic acid binding"/>
    <property type="evidence" value="ECO:0007669"/>
    <property type="project" value="InterPro"/>
</dbReference>